<dbReference type="AlphaFoldDB" id="A0A0A2MK21"/>
<dbReference type="RefSeq" id="WP_026989722.1">
    <property type="nucleotide sequence ID" value="NZ_AUGP01000001.1"/>
</dbReference>
<dbReference type="Gene3D" id="3.40.50.1820">
    <property type="entry name" value="alpha/beta hydrolase"/>
    <property type="match status" value="1"/>
</dbReference>
<evidence type="ECO:0000313" key="4">
    <source>
        <dbReference type="Proteomes" id="UP000030111"/>
    </source>
</evidence>
<name>A0A0A2MK21_9FLAO</name>
<gene>
    <name evidence="3" type="ORF">Q766_14960</name>
</gene>
<keyword evidence="3" id="KW-0378">Hydrolase</keyword>
<evidence type="ECO:0000313" key="3">
    <source>
        <dbReference type="EMBL" id="KGO91941.1"/>
    </source>
</evidence>
<dbReference type="InterPro" id="IPR050261">
    <property type="entry name" value="FrsA_esterase"/>
</dbReference>
<dbReference type="InterPro" id="IPR029058">
    <property type="entry name" value="AB_hydrolase_fold"/>
</dbReference>
<feature type="signal peptide" evidence="1">
    <location>
        <begin position="1"/>
        <end position="18"/>
    </location>
</feature>
<keyword evidence="1" id="KW-0732">Signal</keyword>
<accession>A0A0A2MK21</accession>
<evidence type="ECO:0000256" key="1">
    <source>
        <dbReference type="SAM" id="SignalP"/>
    </source>
</evidence>
<dbReference type="PANTHER" id="PTHR22946:SF0">
    <property type="entry name" value="DIENELACTONE HYDROLASE DOMAIN-CONTAINING PROTEIN"/>
    <property type="match status" value="1"/>
</dbReference>
<dbReference type="InterPro" id="IPR002925">
    <property type="entry name" value="Dienelactn_hydro"/>
</dbReference>
<feature type="chain" id="PRO_5001991571" evidence="1">
    <location>
        <begin position="19"/>
        <end position="256"/>
    </location>
</feature>
<dbReference type="STRING" id="1121898.GCA_000422725_03622"/>
<dbReference type="eggNOG" id="COG0412">
    <property type="taxonomic scope" value="Bacteria"/>
</dbReference>
<keyword evidence="4" id="KW-1185">Reference proteome</keyword>
<comment type="caution">
    <text evidence="3">The sequence shown here is derived from an EMBL/GenBank/DDBJ whole genome shotgun (WGS) entry which is preliminary data.</text>
</comment>
<protein>
    <submittedName>
        <fullName evidence="3">Dienelactone hydrolase</fullName>
    </submittedName>
</protein>
<dbReference type="Pfam" id="PF01738">
    <property type="entry name" value="DLH"/>
    <property type="match status" value="1"/>
</dbReference>
<feature type="domain" description="Dienelactone hydrolase" evidence="2">
    <location>
        <begin position="33"/>
        <end position="251"/>
    </location>
</feature>
<dbReference type="OrthoDB" id="9787933at2"/>
<dbReference type="PANTHER" id="PTHR22946">
    <property type="entry name" value="DIENELACTONE HYDROLASE DOMAIN-CONTAINING PROTEIN-RELATED"/>
    <property type="match status" value="1"/>
</dbReference>
<dbReference type="Proteomes" id="UP000030111">
    <property type="component" value="Unassembled WGS sequence"/>
</dbReference>
<organism evidence="3 4">
    <name type="scientific">Flavobacterium subsaxonicum WB 4.1-42 = DSM 21790</name>
    <dbReference type="NCBI Taxonomy" id="1121898"/>
    <lineage>
        <taxon>Bacteria</taxon>
        <taxon>Pseudomonadati</taxon>
        <taxon>Bacteroidota</taxon>
        <taxon>Flavobacteriia</taxon>
        <taxon>Flavobacteriales</taxon>
        <taxon>Flavobacteriaceae</taxon>
        <taxon>Flavobacterium</taxon>
    </lineage>
</organism>
<sequence>MKKSIVILLALMSAQIQAQLKEVAYTEGTQKLKGFAAVPAKALKQKPGVLVLPAWFGINQHVKDVAQELSALGYHAFVADIYGVGNYPTTPAQAGERAGYYKSHPEEYQKRIKAALDALIKSGADANNIVVIGYCFGGTGALEAARAGMNIKGVVTFHGGLGKDAARSNVEIKPKVLVLNGADDPHVPQKDIEAFEKEMRDGHADWQFINYANAVHAFTEKEAGNDNSKGAAYNERADKRSWKHFLLFLEELFPTK</sequence>
<reference evidence="3 4" key="1">
    <citation type="submission" date="2013-09" db="EMBL/GenBank/DDBJ databases">
        <authorList>
            <person name="Zeng Z."/>
            <person name="Chen C."/>
        </authorList>
    </citation>
    <scope>NUCLEOTIDE SEQUENCE [LARGE SCALE GENOMIC DNA]</scope>
    <source>
        <strain evidence="3 4">WB 4.1-42</strain>
    </source>
</reference>
<proteinExistence type="predicted"/>
<dbReference type="EMBL" id="JRLY01000013">
    <property type="protein sequence ID" value="KGO91941.1"/>
    <property type="molecule type" value="Genomic_DNA"/>
</dbReference>
<dbReference type="SUPFAM" id="SSF53474">
    <property type="entry name" value="alpha/beta-Hydrolases"/>
    <property type="match status" value="1"/>
</dbReference>
<dbReference type="GO" id="GO:0016787">
    <property type="term" value="F:hydrolase activity"/>
    <property type="evidence" value="ECO:0007669"/>
    <property type="project" value="UniProtKB-KW"/>
</dbReference>
<evidence type="ECO:0000259" key="2">
    <source>
        <dbReference type="Pfam" id="PF01738"/>
    </source>
</evidence>